<accession>A0A5D2KKP7</accession>
<dbReference type="EMBL" id="CM017628">
    <property type="protein sequence ID" value="TYH67711.1"/>
    <property type="molecule type" value="Genomic_DNA"/>
</dbReference>
<organism evidence="1 2">
    <name type="scientific">Gossypium tomentosum</name>
    <name type="common">Hawaiian cotton</name>
    <name type="synonym">Gossypium sandvicense</name>
    <dbReference type="NCBI Taxonomy" id="34277"/>
    <lineage>
        <taxon>Eukaryota</taxon>
        <taxon>Viridiplantae</taxon>
        <taxon>Streptophyta</taxon>
        <taxon>Embryophyta</taxon>
        <taxon>Tracheophyta</taxon>
        <taxon>Spermatophyta</taxon>
        <taxon>Magnoliopsida</taxon>
        <taxon>eudicotyledons</taxon>
        <taxon>Gunneridae</taxon>
        <taxon>Pentapetalae</taxon>
        <taxon>rosids</taxon>
        <taxon>malvids</taxon>
        <taxon>Malvales</taxon>
        <taxon>Malvaceae</taxon>
        <taxon>Malvoideae</taxon>
        <taxon>Gossypium</taxon>
    </lineage>
</organism>
<dbReference type="Proteomes" id="UP000322667">
    <property type="component" value="Chromosome D06"/>
</dbReference>
<dbReference type="AlphaFoldDB" id="A0A5D2KKP7"/>
<name>A0A5D2KKP7_GOSTO</name>
<evidence type="ECO:0000313" key="1">
    <source>
        <dbReference type="EMBL" id="TYH67711.1"/>
    </source>
</evidence>
<reference evidence="1 2" key="1">
    <citation type="submission" date="2019-07" db="EMBL/GenBank/DDBJ databases">
        <title>WGS assembly of Gossypium tomentosum.</title>
        <authorList>
            <person name="Chen Z.J."/>
            <person name="Sreedasyam A."/>
            <person name="Ando A."/>
            <person name="Song Q."/>
            <person name="De L."/>
            <person name="Hulse-Kemp A."/>
            <person name="Ding M."/>
            <person name="Ye W."/>
            <person name="Kirkbride R."/>
            <person name="Jenkins J."/>
            <person name="Plott C."/>
            <person name="Lovell J."/>
            <person name="Lin Y.-M."/>
            <person name="Vaughn R."/>
            <person name="Liu B."/>
            <person name="Li W."/>
            <person name="Simpson S."/>
            <person name="Scheffler B."/>
            <person name="Saski C."/>
            <person name="Grover C."/>
            <person name="Hu G."/>
            <person name="Conover J."/>
            <person name="Carlson J."/>
            <person name="Shu S."/>
            <person name="Boston L."/>
            <person name="Williams M."/>
            <person name="Peterson D."/>
            <person name="Mcgee K."/>
            <person name="Jones D."/>
            <person name="Wendel J."/>
            <person name="Stelly D."/>
            <person name="Grimwood J."/>
            <person name="Schmutz J."/>
        </authorList>
    </citation>
    <scope>NUCLEOTIDE SEQUENCE [LARGE SCALE GENOMIC DNA]</scope>
    <source>
        <strain evidence="1">7179.01</strain>
    </source>
</reference>
<sequence>MQGAGRLGVWKDDVCNTPSSINLKNSPIPNGPSTPDFVHSHMFSKSDKATSIAPLIRNAMRECVTQLKNLLPQTTNCVLPNNHQIQIPIQQIQPNIANNLGES</sequence>
<protein>
    <submittedName>
        <fullName evidence="1">Uncharacterized protein</fullName>
    </submittedName>
</protein>
<keyword evidence="2" id="KW-1185">Reference proteome</keyword>
<evidence type="ECO:0000313" key="2">
    <source>
        <dbReference type="Proteomes" id="UP000322667"/>
    </source>
</evidence>
<gene>
    <name evidence="1" type="ORF">ES332_D06G207000v1</name>
</gene>
<proteinExistence type="predicted"/>